<sequence length="386" mass="41012">MRVAHFDCFSGISGDMVLGAVIDAGVPADAIRAALDSLGLPIQLEVERVKRCGFAATKATVEAADQEDYRFLPDVEAILAKGALTPKQRELATAIFRKVAVAESVAHGMPLERVHFHEVGALDSIADIVGAAVGLDLLGVEKFTSSPVPTGSGTVKCAHGIMPVPTPGTAELLKGVPLAPSVIKTELTTPTGAAILTTVVTEYTATPVMTIERIGHGSGTKDFIEQPNLLRLMVGTAAAERGQTEVDTVAVLETNLDDIAPEVIGFCTERLFACGALDVFAVPIQMKKGRPGVLLSVICAPDKVNELEAILFRETGTFGVRRTTATRAKLRREAVTVETPWGVVRAKRGWRADGFAVLTPEYEDCARVAREHNVPLRDVFAAVARA</sequence>
<comment type="similarity">
    <text evidence="2">Belongs to the LarC family.</text>
</comment>
<dbReference type="PANTHER" id="PTHR36566">
    <property type="entry name" value="NICKEL INSERTION PROTEIN-RELATED"/>
    <property type="match status" value="1"/>
</dbReference>
<proteinExistence type="inferred from homology"/>
<dbReference type="Proteomes" id="UP000464178">
    <property type="component" value="Chromosome"/>
</dbReference>
<evidence type="ECO:0000256" key="1">
    <source>
        <dbReference type="ARBA" id="ARBA00022596"/>
    </source>
</evidence>
<evidence type="ECO:0000313" key="3">
    <source>
        <dbReference type="EMBL" id="VTR91427.1"/>
    </source>
</evidence>
<accession>A0A6P2CS46</accession>
<evidence type="ECO:0000313" key="4">
    <source>
        <dbReference type="Proteomes" id="UP000464178"/>
    </source>
</evidence>
<dbReference type="PANTHER" id="PTHR36566:SF1">
    <property type="entry name" value="PYRIDINIUM-3,5-BISTHIOCARBOXYLIC ACID MONONUCLEOTIDE NICKEL INSERTION PROTEIN"/>
    <property type="match status" value="1"/>
</dbReference>
<organism evidence="3 4">
    <name type="scientific">Gemmata massiliana</name>
    <dbReference type="NCBI Taxonomy" id="1210884"/>
    <lineage>
        <taxon>Bacteria</taxon>
        <taxon>Pseudomonadati</taxon>
        <taxon>Planctomycetota</taxon>
        <taxon>Planctomycetia</taxon>
        <taxon>Gemmatales</taxon>
        <taxon>Gemmataceae</taxon>
        <taxon>Gemmata</taxon>
    </lineage>
</organism>
<dbReference type="NCBIfam" id="TIGR00299">
    <property type="entry name" value="nickel pincer cofactor biosynthesis protein LarC"/>
    <property type="match status" value="1"/>
</dbReference>
<dbReference type="AlphaFoldDB" id="A0A6P2CS46"/>
<evidence type="ECO:0000256" key="2">
    <source>
        <dbReference type="HAMAP-Rule" id="MF_01074"/>
    </source>
</evidence>
<dbReference type="InterPro" id="IPR002822">
    <property type="entry name" value="Ni_insertion"/>
</dbReference>
<dbReference type="EMBL" id="LR593886">
    <property type="protein sequence ID" value="VTR91427.1"/>
    <property type="molecule type" value="Genomic_DNA"/>
</dbReference>
<dbReference type="Pfam" id="PF01969">
    <property type="entry name" value="Ni_insertion"/>
    <property type="match status" value="1"/>
</dbReference>
<keyword evidence="4" id="KW-1185">Reference proteome</keyword>
<dbReference type="Gene3D" id="3.30.70.1380">
    <property type="entry name" value="Transcriptional regulatory protein pf0864 domain like"/>
    <property type="match status" value="1"/>
</dbReference>
<dbReference type="Gene3D" id="3.10.20.300">
    <property type="entry name" value="mk0293 like domain"/>
    <property type="match status" value="1"/>
</dbReference>
<dbReference type="GO" id="GO:0016829">
    <property type="term" value="F:lyase activity"/>
    <property type="evidence" value="ECO:0007669"/>
    <property type="project" value="UniProtKB-UniRule"/>
</dbReference>
<dbReference type="HAMAP" id="MF_01074">
    <property type="entry name" value="LarC"/>
    <property type="match status" value="1"/>
</dbReference>
<keyword evidence="2" id="KW-0456">Lyase</keyword>
<keyword evidence="1 2" id="KW-0533">Nickel</keyword>
<dbReference type="GO" id="GO:0016151">
    <property type="term" value="F:nickel cation binding"/>
    <property type="evidence" value="ECO:0007669"/>
    <property type="project" value="UniProtKB-UniRule"/>
</dbReference>
<protein>
    <recommendedName>
        <fullName evidence="2">Putative nickel insertion protein</fullName>
    </recommendedName>
</protein>
<reference evidence="3 4" key="1">
    <citation type="submission" date="2019-05" db="EMBL/GenBank/DDBJ databases">
        <authorList>
            <consortium name="Science for Life Laboratories"/>
        </authorList>
    </citation>
    <scope>NUCLEOTIDE SEQUENCE [LARGE SCALE GENOMIC DNA]</scope>
    <source>
        <strain evidence="3">Soil9</strain>
    </source>
</reference>
<name>A0A6P2CS46_9BACT</name>
<gene>
    <name evidence="3" type="ORF">SOIL9_62870</name>
</gene>
<dbReference type="KEGG" id="gms:SOIL9_62870"/>